<gene>
    <name evidence="7" type="ORF">A4W93_19230</name>
</gene>
<dbReference type="InterPro" id="IPR039428">
    <property type="entry name" value="NUOK/Mnh_C1-like"/>
</dbReference>
<dbReference type="Gene3D" id="1.10.287.3510">
    <property type="match status" value="1"/>
</dbReference>
<dbReference type="InterPro" id="IPR050601">
    <property type="entry name" value="CPA3_antiporter_subunitC"/>
</dbReference>
<protein>
    <submittedName>
        <fullName evidence="7">Na+/H+ antiporter subunit C</fullName>
    </submittedName>
</protein>
<comment type="similarity">
    <text evidence="2">Belongs to the CPA3 antiporters (TC 2.A.63) subunit C family.</text>
</comment>
<dbReference type="Pfam" id="PF00420">
    <property type="entry name" value="Oxidored_q2"/>
    <property type="match status" value="1"/>
</dbReference>
<sequence length="114" mass="12065">MEEIIAIAIGVLAASGVWLLLRPRTFQVIMGLSLLSYAVNLFIFSMGSLSIGNEPIIRPGLPADLEHYTDPMPQALVLTAIVIGFAMTALFLVVLLASRGFTGTDHVDGDGGHG</sequence>
<dbReference type="Proteomes" id="UP000193427">
    <property type="component" value="Chromosome"/>
</dbReference>
<keyword evidence="3" id="KW-1003">Cell membrane</keyword>
<dbReference type="OrthoDB" id="9799219at2"/>
<keyword evidence="6" id="KW-0472">Membrane</keyword>
<keyword evidence="4" id="KW-0812">Transmembrane</keyword>
<evidence type="ECO:0000256" key="5">
    <source>
        <dbReference type="ARBA" id="ARBA00022989"/>
    </source>
</evidence>
<evidence type="ECO:0000313" key="7">
    <source>
        <dbReference type="EMBL" id="ARN21859.1"/>
    </source>
</evidence>
<dbReference type="KEGG" id="rgu:A4W93_19230"/>
<dbReference type="RefSeq" id="WP_085752154.1">
    <property type="nucleotide sequence ID" value="NZ_BSPR01000006.1"/>
</dbReference>
<reference evidence="7 8" key="1">
    <citation type="submission" date="2016-04" db="EMBL/GenBank/DDBJ databases">
        <title>Complete genome sequence of natural rubber-degrading, novel Gram-negative bacterium, Rhizobacter gummiphilus strain NS21.</title>
        <authorList>
            <person name="Tabata M."/>
            <person name="Kasai D."/>
            <person name="Fukuda M."/>
        </authorList>
    </citation>
    <scope>NUCLEOTIDE SEQUENCE [LARGE SCALE GENOMIC DNA]</scope>
    <source>
        <strain evidence="7 8">NS21</strain>
    </source>
</reference>
<accession>A0A1W6LC81</accession>
<evidence type="ECO:0000256" key="4">
    <source>
        <dbReference type="ARBA" id="ARBA00022692"/>
    </source>
</evidence>
<dbReference type="STRING" id="946333.A4W93_19230"/>
<evidence type="ECO:0000256" key="6">
    <source>
        <dbReference type="ARBA" id="ARBA00023136"/>
    </source>
</evidence>
<dbReference type="NCBIfam" id="NF006573">
    <property type="entry name" value="PRK09094.1"/>
    <property type="match status" value="1"/>
</dbReference>
<dbReference type="PANTHER" id="PTHR34583:SF2">
    <property type="entry name" value="ANTIPORTER SUBUNIT MNHC2-RELATED"/>
    <property type="match status" value="1"/>
</dbReference>
<keyword evidence="8" id="KW-1185">Reference proteome</keyword>
<comment type="subcellular location">
    <subcellularLocation>
        <location evidence="1">Cell membrane</location>
        <topology evidence="1">Multi-pass membrane protein</topology>
    </subcellularLocation>
</comment>
<dbReference type="EMBL" id="CP015118">
    <property type="protein sequence ID" value="ARN21859.1"/>
    <property type="molecule type" value="Genomic_DNA"/>
</dbReference>
<evidence type="ECO:0000256" key="2">
    <source>
        <dbReference type="ARBA" id="ARBA00010388"/>
    </source>
</evidence>
<organism evidence="7 8">
    <name type="scientific">Piscinibacter gummiphilus</name>
    <dbReference type="NCBI Taxonomy" id="946333"/>
    <lineage>
        <taxon>Bacteria</taxon>
        <taxon>Pseudomonadati</taxon>
        <taxon>Pseudomonadota</taxon>
        <taxon>Betaproteobacteria</taxon>
        <taxon>Burkholderiales</taxon>
        <taxon>Sphaerotilaceae</taxon>
        <taxon>Piscinibacter</taxon>
    </lineage>
</organism>
<evidence type="ECO:0000313" key="8">
    <source>
        <dbReference type="Proteomes" id="UP000193427"/>
    </source>
</evidence>
<keyword evidence="5" id="KW-1133">Transmembrane helix</keyword>
<evidence type="ECO:0000256" key="3">
    <source>
        <dbReference type="ARBA" id="ARBA00022475"/>
    </source>
</evidence>
<evidence type="ECO:0000256" key="1">
    <source>
        <dbReference type="ARBA" id="ARBA00004651"/>
    </source>
</evidence>
<name>A0A1W6LC81_9BURK</name>
<proteinExistence type="inferred from homology"/>
<dbReference type="GO" id="GO:0005886">
    <property type="term" value="C:plasma membrane"/>
    <property type="evidence" value="ECO:0007669"/>
    <property type="project" value="UniProtKB-SubCell"/>
</dbReference>
<dbReference type="AlphaFoldDB" id="A0A1W6LC81"/>
<dbReference type="PANTHER" id="PTHR34583">
    <property type="entry name" value="ANTIPORTER SUBUNIT MNHC2-RELATED"/>
    <property type="match status" value="1"/>
</dbReference>